<dbReference type="Pfam" id="PF11700">
    <property type="entry name" value="ATG22"/>
    <property type="match status" value="2"/>
</dbReference>
<accession>A0A382SP16</accession>
<dbReference type="GO" id="GO:0012505">
    <property type="term" value="C:endomembrane system"/>
    <property type="evidence" value="ECO:0007669"/>
    <property type="project" value="UniProtKB-SubCell"/>
</dbReference>
<dbReference type="PANTHER" id="PTHR23519:SF1">
    <property type="entry name" value="AUTOPHAGY-RELATED PROTEIN 22"/>
    <property type="match status" value="1"/>
</dbReference>
<evidence type="ECO:0000256" key="2">
    <source>
        <dbReference type="ARBA" id="ARBA00022448"/>
    </source>
</evidence>
<evidence type="ECO:0000256" key="1">
    <source>
        <dbReference type="ARBA" id="ARBA00004127"/>
    </source>
</evidence>
<reference evidence="7" key="1">
    <citation type="submission" date="2018-05" db="EMBL/GenBank/DDBJ databases">
        <authorList>
            <person name="Lanie J.A."/>
            <person name="Ng W.-L."/>
            <person name="Kazmierczak K.M."/>
            <person name="Andrzejewski T.M."/>
            <person name="Davidsen T.M."/>
            <person name="Wayne K.J."/>
            <person name="Tettelin H."/>
            <person name="Glass J.I."/>
            <person name="Rusch D."/>
            <person name="Podicherti R."/>
            <person name="Tsui H.-C.T."/>
            <person name="Winkler M.E."/>
        </authorList>
    </citation>
    <scope>NUCLEOTIDE SEQUENCE</scope>
</reference>
<keyword evidence="2" id="KW-0813">Transport</keyword>
<evidence type="ECO:0000256" key="4">
    <source>
        <dbReference type="ARBA" id="ARBA00022989"/>
    </source>
</evidence>
<keyword evidence="5 6" id="KW-0472">Membrane</keyword>
<feature type="non-terminal residue" evidence="7">
    <location>
        <position position="303"/>
    </location>
</feature>
<dbReference type="PANTHER" id="PTHR23519">
    <property type="entry name" value="AUTOPHAGY-RELATED PROTEIN 22"/>
    <property type="match status" value="1"/>
</dbReference>
<dbReference type="InterPro" id="IPR036259">
    <property type="entry name" value="MFS_trans_sf"/>
</dbReference>
<comment type="subcellular location">
    <subcellularLocation>
        <location evidence="1">Endomembrane system</location>
        <topology evidence="1">Multi-pass membrane protein</topology>
    </subcellularLocation>
</comment>
<dbReference type="InterPro" id="IPR050495">
    <property type="entry name" value="ATG22/LtaA_families"/>
</dbReference>
<evidence type="ECO:0000256" key="5">
    <source>
        <dbReference type="ARBA" id="ARBA00023136"/>
    </source>
</evidence>
<feature type="transmembrane region" description="Helical" evidence="6">
    <location>
        <begin position="37"/>
        <end position="59"/>
    </location>
</feature>
<evidence type="ECO:0008006" key="8">
    <source>
        <dbReference type="Google" id="ProtNLM"/>
    </source>
</evidence>
<protein>
    <recommendedName>
        <fullName evidence="8">Major facilitator superfamily (MFS) profile domain-containing protein</fullName>
    </recommendedName>
</protein>
<keyword evidence="3 6" id="KW-0812">Transmembrane</keyword>
<dbReference type="InterPro" id="IPR024671">
    <property type="entry name" value="Atg22-like"/>
</dbReference>
<feature type="transmembrane region" description="Helical" evidence="6">
    <location>
        <begin position="112"/>
        <end position="131"/>
    </location>
</feature>
<dbReference type="Gene3D" id="1.20.1250.20">
    <property type="entry name" value="MFS general substrate transporter like domains"/>
    <property type="match status" value="1"/>
</dbReference>
<evidence type="ECO:0000313" key="7">
    <source>
        <dbReference type="EMBL" id="SVD11710.1"/>
    </source>
</evidence>
<dbReference type="AlphaFoldDB" id="A0A382SP16"/>
<feature type="transmembrane region" description="Helical" evidence="6">
    <location>
        <begin position="137"/>
        <end position="157"/>
    </location>
</feature>
<feature type="transmembrane region" description="Helical" evidence="6">
    <location>
        <begin position="178"/>
        <end position="199"/>
    </location>
</feature>
<keyword evidence="4 6" id="KW-1133">Transmembrane helix</keyword>
<proteinExistence type="predicted"/>
<evidence type="ECO:0000256" key="3">
    <source>
        <dbReference type="ARBA" id="ARBA00022692"/>
    </source>
</evidence>
<organism evidence="7">
    <name type="scientific">marine metagenome</name>
    <dbReference type="NCBI Taxonomy" id="408172"/>
    <lineage>
        <taxon>unclassified sequences</taxon>
        <taxon>metagenomes</taxon>
        <taxon>ecological metagenomes</taxon>
    </lineage>
</organism>
<name>A0A382SP16_9ZZZZ</name>
<gene>
    <name evidence="7" type="ORF">METZ01_LOCUS364564</name>
</gene>
<dbReference type="SUPFAM" id="SSF103473">
    <property type="entry name" value="MFS general substrate transporter"/>
    <property type="match status" value="1"/>
</dbReference>
<dbReference type="EMBL" id="UINC01130569">
    <property type="protein sequence ID" value="SVD11710.1"/>
    <property type="molecule type" value="Genomic_DNA"/>
</dbReference>
<evidence type="ECO:0000256" key="6">
    <source>
        <dbReference type="SAM" id="Phobius"/>
    </source>
</evidence>
<feature type="transmembrane region" description="Helical" evidence="6">
    <location>
        <begin position="79"/>
        <end position="100"/>
    </location>
</feature>
<sequence length="303" mass="33237">MYNSIVGAYLNLGVLMKISDLTPQNRKALFGWYMYDWANSGFATSISVAILPVYFVVLFQNSLGNSTSIWSFNFTASSMWSLAIGFSTLLVAITAPVLGVIADRAAIKKSLLFIYTLGGAIFTVLIFFSAYTSSPWAYALGFFIIANIGFAGANVFYNSLLNSLAPPELLDDVSSRGFMFGYLGGGLLLAIHLVVIMLFQDTDYADLITRIAIASVGLWWFGWSIWTFLTVPEPKANNANQEKQSIGNTIKEAFIGLSNTFKDIKHYQVVVIYLIAYLLFNDGIQTVLTVAGAFAADTLRISI</sequence>
<feature type="transmembrane region" description="Helical" evidence="6">
    <location>
        <begin position="211"/>
        <end position="231"/>
    </location>
</feature>